<proteinExistence type="predicted"/>
<dbReference type="EMBL" id="JWJD01000004">
    <property type="protein sequence ID" value="KIH76294.1"/>
    <property type="molecule type" value="Genomic_DNA"/>
</dbReference>
<reference evidence="2 3" key="1">
    <citation type="submission" date="2014-12" db="EMBL/GenBank/DDBJ databases">
        <title>Genomes of Geoalkalibacter ferrihydriticus and Geoalkalibacter subterraneus, two haloalkaliphilic metal-reducing members of the Geobacteraceae.</title>
        <authorList>
            <person name="Badalamenti J.P."/>
            <person name="Torres C.I."/>
            <person name="Krajmalnik-Brown R."/>
            <person name="Bond D.R."/>
        </authorList>
    </citation>
    <scope>NUCLEOTIDE SEQUENCE [LARGE SCALE GENOMIC DNA]</scope>
    <source>
        <strain evidence="2 3">DSM 17813</strain>
    </source>
</reference>
<dbReference type="AlphaFoldDB" id="A0A0C2DS61"/>
<gene>
    <name evidence="2" type="ORF">GFER_11840</name>
</gene>
<protein>
    <recommendedName>
        <fullName evidence="4">Carboxypeptidase regulatory-like domain-containing protein</fullName>
    </recommendedName>
</protein>
<evidence type="ECO:0000313" key="3">
    <source>
        <dbReference type="Proteomes" id="UP000035068"/>
    </source>
</evidence>
<sequence length="274" mass="29348">MNYSRYSLLLFFLLIFPQGALSSDTGRVIGRIQVEGVDTYRGVASLWDVASGKIPDPRRYIVIPSAMAALDADGSFELQAAPGIYYLGAIVRQTPGPPLGPPRPGDQVFLSPGGEGEYFKVQVRAGETLDVGTRSGGWRYDGFAPEADLAIRGTVRDTAGEPVADLLVFAFADPSMSLQPVGVSDRTDAQGHYLLRLDRPQPVFLRVRESYGGGPLMGGGYVGVYGGAEPRAVALPEQGIVEDIDIEVIKLPPAGSEERRPMRPAQSPADDAKN</sequence>
<organism evidence="2 3">
    <name type="scientific">Geoalkalibacter ferrihydriticus DSM 17813</name>
    <dbReference type="NCBI Taxonomy" id="1121915"/>
    <lineage>
        <taxon>Bacteria</taxon>
        <taxon>Pseudomonadati</taxon>
        <taxon>Thermodesulfobacteriota</taxon>
        <taxon>Desulfuromonadia</taxon>
        <taxon>Desulfuromonadales</taxon>
        <taxon>Geoalkalibacteraceae</taxon>
        <taxon>Geoalkalibacter</taxon>
    </lineage>
</organism>
<evidence type="ECO:0000313" key="2">
    <source>
        <dbReference type="EMBL" id="KIH76294.1"/>
    </source>
</evidence>
<keyword evidence="3" id="KW-1185">Reference proteome</keyword>
<evidence type="ECO:0008006" key="4">
    <source>
        <dbReference type="Google" id="ProtNLM"/>
    </source>
</evidence>
<dbReference type="RefSeq" id="WP_040099869.1">
    <property type="nucleotide sequence ID" value="NZ_JWJD01000004.1"/>
</dbReference>
<comment type="caution">
    <text evidence="2">The sequence shown here is derived from an EMBL/GenBank/DDBJ whole genome shotgun (WGS) entry which is preliminary data.</text>
</comment>
<evidence type="ECO:0000256" key="1">
    <source>
        <dbReference type="SAM" id="MobiDB-lite"/>
    </source>
</evidence>
<dbReference type="Proteomes" id="UP000035068">
    <property type="component" value="Unassembled WGS sequence"/>
</dbReference>
<feature type="region of interest" description="Disordered" evidence="1">
    <location>
        <begin position="251"/>
        <end position="274"/>
    </location>
</feature>
<name>A0A0C2DS61_9BACT</name>
<accession>A0A0C2DS61</accession>